<accession>W4LQM5</accession>
<protein>
    <recommendedName>
        <fullName evidence="3">Transglutaminase-like domain-containing protein</fullName>
    </recommendedName>
</protein>
<dbReference type="EMBL" id="AZHX01001769">
    <property type="protein sequence ID" value="ETX00036.1"/>
    <property type="molecule type" value="Genomic_DNA"/>
</dbReference>
<dbReference type="Proteomes" id="UP000019140">
    <property type="component" value="Unassembled WGS sequence"/>
</dbReference>
<reference evidence="1 2" key="1">
    <citation type="journal article" date="2014" name="Nature">
        <title>An environmental bacterial taxon with a large and distinct metabolic repertoire.</title>
        <authorList>
            <person name="Wilson M.C."/>
            <person name="Mori T."/>
            <person name="Ruckert C."/>
            <person name="Uria A.R."/>
            <person name="Helf M.J."/>
            <person name="Takada K."/>
            <person name="Gernert C."/>
            <person name="Steffens U.A."/>
            <person name="Heycke N."/>
            <person name="Schmitt S."/>
            <person name="Rinke C."/>
            <person name="Helfrich E.J."/>
            <person name="Brachmann A.O."/>
            <person name="Gurgui C."/>
            <person name="Wakimoto T."/>
            <person name="Kracht M."/>
            <person name="Crusemann M."/>
            <person name="Hentschel U."/>
            <person name="Abe I."/>
            <person name="Matsunaga S."/>
            <person name="Kalinowski J."/>
            <person name="Takeyama H."/>
            <person name="Piel J."/>
        </authorList>
    </citation>
    <scope>NUCLEOTIDE SEQUENCE [LARGE SCALE GENOMIC DNA]</scope>
    <source>
        <strain evidence="2">TSY2</strain>
    </source>
</reference>
<sequence>MNQIMHTFEVLPEWPLHPCGEITAQFLALGLTDFRRAAAYLNQLPYGRNTYREDGRGVLQEGRGTCSTKHAMLAALAQEQEMGEVVLILGLFEMTERNTPGVGAVLAQHGLPCMPEAHCYLRYREMRVDITRSGQAPSEPIAQLMHETQIAPGQIGSYKTVWHQRFIQEWVRTPEIAGGLGWEEVWRIREACIAALSQ</sequence>
<evidence type="ECO:0000313" key="1">
    <source>
        <dbReference type="EMBL" id="ETX00036.1"/>
    </source>
</evidence>
<gene>
    <name evidence="1" type="ORF">ETSY2_39810</name>
</gene>
<organism evidence="1 2">
    <name type="scientific">Candidatus Entotheonella gemina</name>
    <dbReference type="NCBI Taxonomy" id="1429439"/>
    <lineage>
        <taxon>Bacteria</taxon>
        <taxon>Pseudomonadati</taxon>
        <taxon>Nitrospinota/Tectimicrobiota group</taxon>
        <taxon>Candidatus Tectimicrobiota</taxon>
        <taxon>Candidatus Entotheonellia</taxon>
        <taxon>Candidatus Entotheonellales</taxon>
        <taxon>Candidatus Entotheonellaceae</taxon>
        <taxon>Candidatus Entotheonella</taxon>
    </lineage>
</organism>
<proteinExistence type="predicted"/>
<name>W4LQM5_9BACT</name>
<evidence type="ECO:0000313" key="2">
    <source>
        <dbReference type="Proteomes" id="UP000019140"/>
    </source>
</evidence>
<keyword evidence="2" id="KW-1185">Reference proteome</keyword>
<comment type="caution">
    <text evidence="1">The sequence shown here is derived from an EMBL/GenBank/DDBJ whole genome shotgun (WGS) entry which is preliminary data.</text>
</comment>
<evidence type="ECO:0008006" key="3">
    <source>
        <dbReference type="Google" id="ProtNLM"/>
    </source>
</evidence>
<dbReference type="AlphaFoldDB" id="W4LQM5"/>
<dbReference type="HOGENOM" id="CLU_116689_0_0_7"/>